<organism evidence="2 3">
    <name type="scientific">Parascaris univalens</name>
    <name type="common">Nematode worm</name>
    <dbReference type="NCBI Taxonomy" id="6257"/>
    <lineage>
        <taxon>Eukaryota</taxon>
        <taxon>Metazoa</taxon>
        <taxon>Ecdysozoa</taxon>
        <taxon>Nematoda</taxon>
        <taxon>Chromadorea</taxon>
        <taxon>Rhabditida</taxon>
        <taxon>Spirurina</taxon>
        <taxon>Ascaridomorpha</taxon>
        <taxon>Ascaridoidea</taxon>
        <taxon>Ascarididae</taxon>
        <taxon>Parascaris</taxon>
    </lineage>
</organism>
<feature type="compositionally biased region" description="Basic and acidic residues" evidence="1">
    <location>
        <begin position="32"/>
        <end position="54"/>
    </location>
</feature>
<dbReference type="WBParaSite" id="PgR039_g091_t08">
    <property type="protein sequence ID" value="PgR039_g091_t08"/>
    <property type="gene ID" value="PgR039_g091"/>
</dbReference>
<evidence type="ECO:0000313" key="3">
    <source>
        <dbReference type="WBParaSite" id="PgR039_g091_t08"/>
    </source>
</evidence>
<dbReference type="AlphaFoldDB" id="A0A915BGU0"/>
<protein>
    <submittedName>
        <fullName evidence="3">Receptor expression-enhancing protein</fullName>
    </submittedName>
</protein>
<dbReference type="Proteomes" id="UP000887569">
    <property type="component" value="Unplaced"/>
</dbReference>
<accession>A0A915BGU0</accession>
<feature type="compositionally biased region" description="Polar residues" evidence="1">
    <location>
        <begin position="76"/>
        <end position="87"/>
    </location>
</feature>
<feature type="region of interest" description="Disordered" evidence="1">
    <location>
        <begin position="19"/>
        <end position="95"/>
    </location>
</feature>
<proteinExistence type="predicted"/>
<evidence type="ECO:0000313" key="2">
    <source>
        <dbReference type="Proteomes" id="UP000887569"/>
    </source>
</evidence>
<evidence type="ECO:0000256" key="1">
    <source>
        <dbReference type="SAM" id="MobiDB-lite"/>
    </source>
</evidence>
<sequence length="113" mass="12691">MWGLKKWISAVHLSKDKLGENRTLANKNAISNEKKEGGEKSEGDSRRSKEHDTNESDNLSGTVLKELRERKRKRNSATYTRQPSSPFDSHLGGSPLTSLVSDVSSSLVNWFLF</sequence>
<reference evidence="3" key="1">
    <citation type="submission" date="2022-11" db="UniProtKB">
        <authorList>
            <consortium name="WormBaseParasite"/>
        </authorList>
    </citation>
    <scope>IDENTIFICATION</scope>
</reference>
<name>A0A915BGU0_PARUN</name>
<keyword evidence="2" id="KW-1185">Reference proteome</keyword>